<dbReference type="AlphaFoldDB" id="A0AAE0BJQ1"/>
<organism evidence="11 12">
    <name type="scientific">Cymbomonas tetramitiformis</name>
    <dbReference type="NCBI Taxonomy" id="36881"/>
    <lineage>
        <taxon>Eukaryota</taxon>
        <taxon>Viridiplantae</taxon>
        <taxon>Chlorophyta</taxon>
        <taxon>Pyramimonadophyceae</taxon>
        <taxon>Pyramimonadales</taxon>
        <taxon>Pyramimonadaceae</taxon>
        <taxon>Cymbomonas</taxon>
    </lineage>
</organism>
<evidence type="ECO:0000256" key="3">
    <source>
        <dbReference type="ARBA" id="ARBA00022729"/>
    </source>
</evidence>
<gene>
    <name evidence="11" type="ORF">CYMTET_52996</name>
</gene>
<evidence type="ECO:0000256" key="7">
    <source>
        <dbReference type="ARBA" id="ARBA00023180"/>
    </source>
</evidence>
<keyword evidence="3" id="KW-0732">Signal</keyword>
<dbReference type="EMBL" id="LGRX02034779">
    <property type="protein sequence ID" value="KAK3236892.1"/>
    <property type="molecule type" value="Genomic_DNA"/>
</dbReference>
<dbReference type="PANTHER" id="PTHR22897:SF8">
    <property type="entry name" value="SULFHYDRYL OXIDASE"/>
    <property type="match status" value="1"/>
</dbReference>
<dbReference type="PROSITE" id="PS51352">
    <property type="entry name" value="THIOREDOXIN_2"/>
    <property type="match status" value="1"/>
</dbReference>
<dbReference type="Gene3D" id="1.20.120.310">
    <property type="entry name" value="ERV/ALR sulfhydryl oxidase domain"/>
    <property type="match status" value="1"/>
</dbReference>
<keyword evidence="6" id="KW-1015">Disulfide bond</keyword>
<dbReference type="Pfam" id="PF00085">
    <property type="entry name" value="Thioredoxin"/>
    <property type="match status" value="1"/>
</dbReference>
<evidence type="ECO:0000256" key="5">
    <source>
        <dbReference type="ARBA" id="ARBA00023002"/>
    </source>
</evidence>
<dbReference type="PANTHER" id="PTHR22897">
    <property type="entry name" value="QUIESCIN Q6-RELATED SULFHYDRYL OXIDASE"/>
    <property type="match status" value="1"/>
</dbReference>
<dbReference type="SUPFAM" id="SSF69000">
    <property type="entry name" value="FAD-dependent thiol oxidase"/>
    <property type="match status" value="1"/>
</dbReference>
<dbReference type="InterPro" id="IPR013766">
    <property type="entry name" value="Thioredoxin_domain"/>
</dbReference>
<reference evidence="11 12" key="1">
    <citation type="journal article" date="2015" name="Genome Biol. Evol.">
        <title>Comparative Genomics of a Bacterivorous Green Alga Reveals Evolutionary Causalities and Consequences of Phago-Mixotrophic Mode of Nutrition.</title>
        <authorList>
            <person name="Burns J.A."/>
            <person name="Paasch A."/>
            <person name="Narechania A."/>
            <person name="Kim E."/>
        </authorList>
    </citation>
    <scope>NUCLEOTIDE SEQUENCE [LARGE SCALE GENOMIC DNA]</scope>
    <source>
        <strain evidence="11 12">PLY_AMNH</strain>
    </source>
</reference>
<evidence type="ECO:0000256" key="4">
    <source>
        <dbReference type="ARBA" id="ARBA00022827"/>
    </source>
</evidence>
<feature type="domain" description="Thioredoxin" evidence="10">
    <location>
        <begin position="8"/>
        <end position="137"/>
    </location>
</feature>
<evidence type="ECO:0000256" key="1">
    <source>
        <dbReference type="ARBA" id="ARBA00001974"/>
    </source>
</evidence>
<evidence type="ECO:0000256" key="8">
    <source>
        <dbReference type="RuleBase" id="RU371123"/>
    </source>
</evidence>
<dbReference type="InterPro" id="IPR017905">
    <property type="entry name" value="ERV/ALR_sulphydryl_oxidase"/>
</dbReference>
<dbReference type="GO" id="GO:0016971">
    <property type="term" value="F:flavin-dependent sulfhydryl oxidase activity"/>
    <property type="evidence" value="ECO:0007669"/>
    <property type="project" value="InterPro"/>
</dbReference>
<keyword evidence="5 8" id="KW-0560">Oxidoreductase</keyword>
<dbReference type="GO" id="GO:0005615">
    <property type="term" value="C:extracellular space"/>
    <property type="evidence" value="ECO:0007669"/>
    <property type="project" value="TreeGrafter"/>
</dbReference>
<evidence type="ECO:0000259" key="10">
    <source>
        <dbReference type="PROSITE" id="PS51352"/>
    </source>
</evidence>
<dbReference type="Gene3D" id="3.40.30.10">
    <property type="entry name" value="Glutaredoxin"/>
    <property type="match status" value="1"/>
</dbReference>
<dbReference type="InterPro" id="IPR017937">
    <property type="entry name" value="Thioredoxin_CS"/>
</dbReference>
<accession>A0AAE0BJQ1</accession>
<dbReference type="InterPro" id="IPR036249">
    <property type="entry name" value="Thioredoxin-like_sf"/>
</dbReference>
<dbReference type="Pfam" id="PF04777">
    <property type="entry name" value="Evr1_Alr"/>
    <property type="match status" value="1"/>
</dbReference>
<dbReference type="InterPro" id="IPR039798">
    <property type="entry name" value="Sulfhydryl_oxidase"/>
</dbReference>
<evidence type="ECO:0000259" key="9">
    <source>
        <dbReference type="PROSITE" id="PS51324"/>
    </source>
</evidence>
<dbReference type="SUPFAM" id="SSF52833">
    <property type="entry name" value="Thioredoxin-like"/>
    <property type="match status" value="1"/>
</dbReference>
<proteinExistence type="predicted"/>
<dbReference type="CDD" id="cd02961">
    <property type="entry name" value="PDI_a_family"/>
    <property type="match status" value="1"/>
</dbReference>
<dbReference type="InterPro" id="IPR036774">
    <property type="entry name" value="ERV/ALR_sulphydryl_oxid_sf"/>
</dbReference>
<dbReference type="EC" id="1.8.3.2" evidence="8"/>
<dbReference type="PROSITE" id="PS51324">
    <property type="entry name" value="ERV_ALR"/>
    <property type="match status" value="1"/>
</dbReference>
<keyword evidence="7" id="KW-0325">Glycoprotein</keyword>
<feature type="domain" description="ERV/ALR sulfhydryl oxidase" evidence="9">
    <location>
        <begin position="273"/>
        <end position="364"/>
    </location>
</feature>
<evidence type="ECO:0000256" key="6">
    <source>
        <dbReference type="ARBA" id="ARBA00023157"/>
    </source>
</evidence>
<keyword evidence="12" id="KW-1185">Reference proteome</keyword>
<dbReference type="Proteomes" id="UP001190700">
    <property type="component" value="Unassembled WGS sequence"/>
</dbReference>
<comment type="caution">
    <text evidence="11">The sequence shown here is derived from an EMBL/GenBank/DDBJ whole genome shotgun (WGS) entry which is preliminary data.</text>
</comment>
<dbReference type="GO" id="GO:0006457">
    <property type="term" value="P:protein folding"/>
    <property type="evidence" value="ECO:0007669"/>
    <property type="project" value="TreeGrafter"/>
</dbReference>
<dbReference type="GO" id="GO:0000139">
    <property type="term" value="C:Golgi membrane"/>
    <property type="evidence" value="ECO:0007669"/>
    <property type="project" value="TreeGrafter"/>
</dbReference>
<evidence type="ECO:0000256" key="2">
    <source>
        <dbReference type="ARBA" id="ARBA00022630"/>
    </source>
</evidence>
<keyword evidence="4 8" id="KW-0274">FAD</keyword>
<name>A0AAE0BJQ1_9CHLO</name>
<evidence type="ECO:0000313" key="12">
    <source>
        <dbReference type="Proteomes" id="UP001190700"/>
    </source>
</evidence>
<protein>
    <recommendedName>
        <fullName evidence="8">Sulfhydryl oxidase</fullName>
        <ecNumber evidence="8">1.8.3.2</ecNumber>
    </recommendedName>
</protein>
<evidence type="ECO:0000313" key="11">
    <source>
        <dbReference type="EMBL" id="KAK3236892.1"/>
    </source>
</evidence>
<comment type="catalytic activity">
    <reaction evidence="8">
        <text>2 R'C(R)SH + O2 = R'C(R)S-S(R)CR' + H2O2</text>
        <dbReference type="Rhea" id="RHEA:17357"/>
        <dbReference type="ChEBI" id="CHEBI:15379"/>
        <dbReference type="ChEBI" id="CHEBI:16240"/>
        <dbReference type="ChEBI" id="CHEBI:16520"/>
        <dbReference type="ChEBI" id="CHEBI:17412"/>
        <dbReference type="EC" id="1.8.3.2"/>
    </reaction>
</comment>
<dbReference type="PROSITE" id="PS00194">
    <property type="entry name" value="THIOREDOXIN_1"/>
    <property type="match status" value="1"/>
</dbReference>
<keyword evidence="2 8" id="KW-0285">Flavoprotein</keyword>
<comment type="cofactor">
    <cofactor evidence="1 8">
        <name>FAD</name>
        <dbReference type="ChEBI" id="CHEBI:57692"/>
    </cofactor>
</comment>
<dbReference type="GO" id="GO:0003756">
    <property type="term" value="F:protein disulfide isomerase activity"/>
    <property type="evidence" value="ECO:0007669"/>
    <property type="project" value="TreeGrafter"/>
</dbReference>
<sequence>MLLACLTREVYPEKAGFTLELTAENFNSTISQVTSSAYVLVEYFAPWCPHCQRFKPQYERVAALFNAEPKPAPEVLVANVDCVAQATLCKRFDIKSYPTMLFGHPENFAGDGKHAAKVPHKENSAEGMLKWLNERLGQNHQLSTDTTYGHTYNELGEGLKESPPERGKSPAPAVFNTRVDLPDVEKATILSFEYMFTGELVVAHNRRPFVEWVQLLAKTHPLPRCRAGSKSLLAELDVLWPRYNGSTPSPRLRTWRVCGKQADALREWGSCKGSLSVTRGYSCGLWMLFHTLAAHSAADGGAMWMEGVRSFVSAFFNCNECRTHFLEQATTEDAKKVQTKRDAVMWMWATHNNVRAPRHLYVSI</sequence>